<dbReference type="AlphaFoldDB" id="A0A3P3WJD0"/>
<protein>
    <recommendedName>
        <fullName evidence="3">DUF4240 domain-containing protein</fullName>
    </recommendedName>
</protein>
<dbReference type="EMBL" id="RQVR01000004">
    <property type="protein sequence ID" value="RRJ92883.1"/>
    <property type="molecule type" value="Genomic_DNA"/>
</dbReference>
<reference evidence="1 2" key="1">
    <citation type="submission" date="2018-11" db="EMBL/GenBank/DDBJ databases">
        <title>Flavobacterium sp. nov., YIM 102600 draft genome.</title>
        <authorList>
            <person name="Li G."/>
            <person name="Jiang Y."/>
        </authorList>
    </citation>
    <scope>NUCLEOTIDE SEQUENCE [LARGE SCALE GENOMIC DNA]</scope>
    <source>
        <strain evidence="1 2">YIM 102600</strain>
    </source>
</reference>
<dbReference type="OrthoDB" id="1350130at2"/>
<proteinExistence type="predicted"/>
<name>A0A3P3WJD0_9FLAO</name>
<gene>
    <name evidence="1" type="ORF">EG849_04655</name>
</gene>
<accession>A0A3P3WJD0</accession>
<comment type="caution">
    <text evidence="1">The sequence shown here is derived from an EMBL/GenBank/DDBJ whole genome shotgun (WGS) entry which is preliminary data.</text>
</comment>
<organism evidence="1 2">
    <name type="scientific">Flavobacterium macacae</name>
    <dbReference type="NCBI Taxonomy" id="2488993"/>
    <lineage>
        <taxon>Bacteria</taxon>
        <taxon>Pseudomonadati</taxon>
        <taxon>Bacteroidota</taxon>
        <taxon>Flavobacteriia</taxon>
        <taxon>Flavobacteriales</taxon>
        <taxon>Flavobacteriaceae</taxon>
        <taxon>Flavobacterium</taxon>
    </lineage>
</organism>
<evidence type="ECO:0000313" key="1">
    <source>
        <dbReference type="EMBL" id="RRJ92883.1"/>
    </source>
</evidence>
<evidence type="ECO:0000313" key="2">
    <source>
        <dbReference type="Proteomes" id="UP000271937"/>
    </source>
</evidence>
<sequence length="188" mass="22307">MLRNDFEIIKQKYKENCRTESTNNLVLKLYSFLLTHEEWDSDFWTQGNGYEDIRRILFEFDNDDWSRLTDDLSNWTSDQIYLFNHGLLCVDFYTINYNEEEINNIENSFAIIPTLLKIGETEGEISDNIENFIKIYFPKVDAKNGRIINAITELKKWNDNNPWLQITGEMIKSPFTQTIENAYQIVCS</sequence>
<keyword evidence="2" id="KW-1185">Reference proteome</keyword>
<dbReference type="RefSeq" id="WP_125011924.1">
    <property type="nucleotide sequence ID" value="NZ_RQVR01000004.1"/>
</dbReference>
<dbReference type="Proteomes" id="UP000271937">
    <property type="component" value="Unassembled WGS sequence"/>
</dbReference>
<evidence type="ECO:0008006" key="3">
    <source>
        <dbReference type="Google" id="ProtNLM"/>
    </source>
</evidence>